<dbReference type="AlphaFoldDB" id="A0A947DJ60"/>
<dbReference type="Pfam" id="PF13676">
    <property type="entry name" value="TIR_2"/>
    <property type="match status" value="1"/>
</dbReference>
<keyword evidence="2" id="KW-0675">Receptor</keyword>
<accession>A0A947DJ60</accession>
<dbReference type="PROSITE" id="PS50104">
    <property type="entry name" value="TIR"/>
    <property type="match status" value="1"/>
</dbReference>
<dbReference type="EMBL" id="JADOES010000050">
    <property type="protein sequence ID" value="MBT9317569.1"/>
    <property type="molecule type" value="Genomic_DNA"/>
</dbReference>
<dbReference type="InterPro" id="IPR000157">
    <property type="entry name" value="TIR_dom"/>
</dbReference>
<evidence type="ECO:0000313" key="3">
    <source>
        <dbReference type="Proteomes" id="UP000717364"/>
    </source>
</evidence>
<dbReference type="Gene3D" id="3.40.50.10140">
    <property type="entry name" value="Toll/interleukin-1 receptor homology (TIR) domain"/>
    <property type="match status" value="1"/>
</dbReference>
<evidence type="ECO:0000259" key="1">
    <source>
        <dbReference type="PROSITE" id="PS50104"/>
    </source>
</evidence>
<sequence>MLTKMKQALKDKLIKMLAGLQQHKLVEAWEDRQIRPGDDWHQEIQKAMNECDLAILLISADFINSRFINEEEVPKLLARRQAEGMWVVPIIIRPCMWDSEPMFRGLQALPKDGKPVITFPNDNGERDQAWTDIAKELEKFAKELQGD</sequence>
<feature type="domain" description="TIR" evidence="1">
    <location>
        <begin position="1"/>
        <end position="137"/>
    </location>
</feature>
<dbReference type="SUPFAM" id="SSF52200">
    <property type="entry name" value="Toll/Interleukin receptor TIR domain"/>
    <property type="match status" value="1"/>
</dbReference>
<reference evidence="2" key="1">
    <citation type="submission" date="2020-11" db="EMBL/GenBank/DDBJ databases">
        <authorList>
            <person name="Konstantinou D."/>
            <person name="Gkelis S."/>
            <person name="Popin R."/>
            <person name="Fewer D."/>
            <person name="Sivonen K."/>
        </authorList>
    </citation>
    <scope>NUCLEOTIDE SEQUENCE</scope>
    <source>
        <strain evidence="2">TAU-MAC 1115</strain>
    </source>
</reference>
<proteinExistence type="predicted"/>
<gene>
    <name evidence="2" type="ORF">IXB50_19275</name>
</gene>
<evidence type="ECO:0000313" key="2">
    <source>
        <dbReference type="EMBL" id="MBT9317569.1"/>
    </source>
</evidence>
<name>A0A947DJ60_9CYAN</name>
<organism evidence="2 3">
    <name type="scientific">Leptothoe spongobia TAU-MAC 1115</name>
    <dbReference type="NCBI Taxonomy" id="1967444"/>
    <lineage>
        <taxon>Bacteria</taxon>
        <taxon>Bacillati</taxon>
        <taxon>Cyanobacteriota</taxon>
        <taxon>Cyanophyceae</taxon>
        <taxon>Nodosilineales</taxon>
        <taxon>Cymatolegaceae</taxon>
        <taxon>Leptothoe</taxon>
        <taxon>Leptothoe spongobia</taxon>
    </lineage>
</organism>
<dbReference type="Proteomes" id="UP000717364">
    <property type="component" value="Unassembled WGS sequence"/>
</dbReference>
<dbReference type="InterPro" id="IPR035897">
    <property type="entry name" value="Toll_tir_struct_dom_sf"/>
</dbReference>
<comment type="caution">
    <text evidence="2">The sequence shown here is derived from an EMBL/GenBank/DDBJ whole genome shotgun (WGS) entry which is preliminary data.</text>
</comment>
<dbReference type="GO" id="GO:0007165">
    <property type="term" value="P:signal transduction"/>
    <property type="evidence" value="ECO:0007669"/>
    <property type="project" value="InterPro"/>
</dbReference>
<keyword evidence="3" id="KW-1185">Reference proteome</keyword>
<reference evidence="2" key="2">
    <citation type="journal article" date="2021" name="Mar. Drugs">
        <title>Genome Reduction and Secondary Metabolism of the Marine Sponge-Associated Cyanobacterium Leptothoe.</title>
        <authorList>
            <person name="Konstantinou D."/>
            <person name="Popin R.V."/>
            <person name="Fewer D.P."/>
            <person name="Sivonen K."/>
            <person name="Gkelis S."/>
        </authorList>
    </citation>
    <scope>NUCLEOTIDE SEQUENCE</scope>
    <source>
        <strain evidence="2">TAU-MAC 1115</strain>
    </source>
</reference>
<protein>
    <submittedName>
        <fullName evidence="2">Toll/interleukin-1 receptor domain-containing protein</fullName>
    </submittedName>
</protein>